<sequence length="291" mass="31707">MYLNPRIVGCGERTLVLSHGYGASQAIWDKVLPHLSKSNKVLLFDWDFSGAAADEEERYTFSRFADELVVLMDEVKLKGAVYVGHSMAGMVGCIASVRRPDLFTHLVLVGASPRYMNSEDYEGGFDKSDIDEMLKNISSDFHSWAKGFVALAVGTTDPSAVEPLARSFFAMDPRVAHGLARMLFLGDQREVLDRVVVPCTMVHVSGDFAAPPSVGRYMQDRMKRCASATLETIDSVGHFPQLVAPEEMLRILDIVLGEGRLAAGVVEERSGNDGSLAEAEVNGDVDAVAMS</sequence>
<evidence type="ECO:0000256" key="2">
    <source>
        <dbReference type="ARBA" id="ARBA00022801"/>
    </source>
</evidence>
<reference evidence="4" key="1">
    <citation type="submission" date="2023-07" db="EMBL/GenBank/DDBJ databases">
        <title>A chromosome-level genome assembly of Lolium multiflorum.</title>
        <authorList>
            <person name="Chen Y."/>
            <person name="Copetti D."/>
            <person name="Kolliker R."/>
            <person name="Studer B."/>
        </authorList>
    </citation>
    <scope>NUCLEOTIDE SEQUENCE</scope>
    <source>
        <strain evidence="4">02402/16</strain>
        <tissue evidence="4">Leaf</tissue>
    </source>
</reference>
<proteinExistence type="inferred from homology"/>
<dbReference type="SUPFAM" id="SSF53474">
    <property type="entry name" value="alpha/beta-Hydrolases"/>
    <property type="match status" value="1"/>
</dbReference>
<dbReference type="AlphaFoldDB" id="A0AAD8SXF0"/>
<accession>A0AAD8SXF0</accession>
<comment type="caution">
    <text evidence="4">The sequence shown here is derived from an EMBL/GenBank/DDBJ whole genome shotgun (WGS) entry which is preliminary data.</text>
</comment>
<evidence type="ECO:0000313" key="4">
    <source>
        <dbReference type="EMBL" id="KAK1665400.1"/>
    </source>
</evidence>
<protein>
    <recommendedName>
        <fullName evidence="3">AB hydrolase-1 domain-containing protein</fullName>
    </recommendedName>
</protein>
<dbReference type="Proteomes" id="UP001231189">
    <property type="component" value="Unassembled WGS sequence"/>
</dbReference>
<dbReference type="EMBL" id="JAUUTY010000003">
    <property type="protein sequence ID" value="KAK1665400.1"/>
    <property type="molecule type" value="Genomic_DNA"/>
</dbReference>
<dbReference type="InterPro" id="IPR000073">
    <property type="entry name" value="AB_hydrolase_1"/>
</dbReference>
<dbReference type="InterPro" id="IPR029058">
    <property type="entry name" value="AB_hydrolase_fold"/>
</dbReference>
<name>A0AAD8SXF0_LOLMU</name>
<dbReference type="FunFam" id="3.40.50.1820:FF:000042">
    <property type="entry name" value="probable strigolactone esterase DAD2"/>
    <property type="match status" value="1"/>
</dbReference>
<organism evidence="4 5">
    <name type="scientific">Lolium multiflorum</name>
    <name type="common">Italian ryegrass</name>
    <name type="synonym">Lolium perenne subsp. multiflorum</name>
    <dbReference type="NCBI Taxonomy" id="4521"/>
    <lineage>
        <taxon>Eukaryota</taxon>
        <taxon>Viridiplantae</taxon>
        <taxon>Streptophyta</taxon>
        <taxon>Embryophyta</taxon>
        <taxon>Tracheophyta</taxon>
        <taxon>Spermatophyta</taxon>
        <taxon>Magnoliopsida</taxon>
        <taxon>Liliopsida</taxon>
        <taxon>Poales</taxon>
        <taxon>Poaceae</taxon>
        <taxon>BOP clade</taxon>
        <taxon>Pooideae</taxon>
        <taxon>Poodae</taxon>
        <taxon>Poeae</taxon>
        <taxon>Poeae Chloroplast Group 2 (Poeae type)</taxon>
        <taxon>Loliodinae</taxon>
        <taxon>Loliinae</taxon>
        <taxon>Lolium</taxon>
    </lineage>
</organism>
<evidence type="ECO:0000259" key="3">
    <source>
        <dbReference type="Pfam" id="PF00561"/>
    </source>
</evidence>
<feature type="domain" description="AB hydrolase-1" evidence="3">
    <location>
        <begin position="14"/>
        <end position="245"/>
    </location>
</feature>
<keyword evidence="2" id="KW-0378">Hydrolase</keyword>
<dbReference type="GO" id="GO:0016787">
    <property type="term" value="F:hydrolase activity"/>
    <property type="evidence" value="ECO:0007669"/>
    <property type="project" value="UniProtKB-KW"/>
</dbReference>
<dbReference type="PANTHER" id="PTHR43039">
    <property type="entry name" value="ESTERASE-RELATED"/>
    <property type="match status" value="1"/>
</dbReference>
<comment type="similarity">
    <text evidence="1">Belongs to the AB hydrolase superfamily.</text>
</comment>
<evidence type="ECO:0000313" key="5">
    <source>
        <dbReference type="Proteomes" id="UP001231189"/>
    </source>
</evidence>
<gene>
    <name evidence="4" type="ORF">QYE76_053559</name>
</gene>
<keyword evidence="5" id="KW-1185">Reference proteome</keyword>
<dbReference type="Pfam" id="PF00561">
    <property type="entry name" value="Abhydrolase_1"/>
    <property type="match status" value="1"/>
</dbReference>
<dbReference type="Gene3D" id="3.40.50.1820">
    <property type="entry name" value="alpha/beta hydrolase"/>
    <property type="match status" value="1"/>
</dbReference>
<evidence type="ECO:0000256" key="1">
    <source>
        <dbReference type="ARBA" id="ARBA00008645"/>
    </source>
</evidence>